<evidence type="ECO:0000313" key="1">
    <source>
        <dbReference type="EMBL" id="PWQ99714.1"/>
    </source>
</evidence>
<dbReference type="AlphaFoldDB" id="A0A317CME7"/>
<dbReference type="OrthoDB" id="9812542at2"/>
<protein>
    <submittedName>
        <fullName evidence="1">DUF2853 domain-containing protein</fullName>
    </submittedName>
</protein>
<sequence length="107" mass="12683">MADVIEAIEDIQKYDKKYDEQLVTSIFRSLGPVVYNKDTRYIACSDAYELEMVRDGFLKRQLGIKDSDEEIEQVMSDICELMSNSEYKLRVTFYYLLVIHYKKQAQF</sequence>
<proteinExistence type="predicted"/>
<accession>A0A317CME7</accession>
<comment type="caution">
    <text evidence="1">The sequence shown here is derived from an EMBL/GenBank/DDBJ whole genome shotgun (WGS) entry which is preliminary data.</text>
</comment>
<keyword evidence="2" id="KW-1185">Reference proteome</keyword>
<dbReference type="InterPro" id="IPR021274">
    <property type="entry name" value="DUF2853"/>
</dbReference>
<dbReference type="EMBL" id="QGKL01000002">
    <property type="protein sequence ID" value="PWQ99714.1"/>
    <property type="molecule type" value="Genomic_DNA"/>
</dbReference>
<evidence type="ECO:0000313" key="2">
    <source>
        <dbReference type="Proteomes" id="UP000245506"/>
    </source>
</evidence>
<name>A0A317CME7_9GAMM</name>
<gene>
    <name evidence="1" type="ORF">DKT75_00080</name>
</gene>
<dbReference type="Proteomes" id="UP000245506">
    <property type="component" value="Unassembled WGS sequence"/>
</dbReference>
<dbReference type="RefSeq" id="WP_109821400.1">
    <property type="nucleotide sequence ID" value="NZ_QGKL01000002.1"/>
</dbReference>
<dbReference type="SUPFAM" id="SSF158587">
    <property type="entry name" value="Jann4075-like"/>
    <property type="match status" value="1"/>
</dbReference>
<reference evidence="1 2" key="1">
    <citation type="submission" date="2018-05" db="EMBL/GenBank/DDBJ databases">
        <title>Leucothrix arctica sp. nov., isolated from Arctic seawater.</title>
        <authorList>
            <person name="Choi A."/>
            <person name="Baek K."/>
        </authorList>
    </citation>
    <scope>NUCLEOTIDE SEQUENCE [LARGE SCALE GENOMIC DNA]</scope>
    <source>
        <strain evidence="1 2">IMCC9719</strain>
    </source>
</reference>
<dbReference type="InterPro" id="IPR023154">
    <property type="entry name" value="Jann4075-like_sf"/>
</dbReference>
<dbReference type="Gene3D" id="1.10.238.120">
    <property type="entry name" value="Jann4075-like"/>
    <property type="match status" value="1"/>
</dbReference>
<organism evidence="1 2">
    <name type="scientific">Leucothrix arctica</name>
    <dbReference type="NCBI Taxonomy" id="1481894"/>
    <lineage>
        <taxon>Bacteria</taxon>
        <taxon>Pseudomonadati</taxon>
        <taxon>Pseudomonadota</taxon>
        <taxon>Gammaproteobacteria</taxon>
        <taxon>Thiotrichales</taxon>
        <taxon>Thiotrichaceae</taxon>
        <taxon>Leucothrix</taxon>
    </lineage>
</organism>
<dbReference type="Pfam" id="PF11015">
    <property type="entry name" value="DUF2853"/>
    <property type="match status" value="1"/>
</dbReference>